<protein>
    <submittedName>
        <fullName evidence="10">Amino acid permease</fullName>
    </submittedName>
</protein>
<evidence type="ECO:0000256" key="9">
    <source>
        <dbReference type="SAM" id="Phobius"/>
    </source>
</evidence>
<keyword evidence="3" id="KW-0813">Transport</keyword>
<dbReference type="PANTHER" id="PTHR42770">
    <property type="entry name" value="AMINO ACID TRANSPORTER-RELATED"/>
    <property type="match status" value="1"/>
</dbReference>
<comment type="subcellular location">
    <subcellularLocation>
        <location evidence="1">Cell membrane</location>
        <topology evidence="1">Multi-pass membrane protein</topology>
    </subcellularLocation>
</comment>
<keyword evidence="4" id="KW-1003">Cell membrane</keyword>
<dbReference type="EMBL" id="BAAAPB010000001">
    <property type="protein sequence ID" value="GAA1956590.1"/>
    <property type="molecule type" value="Genomic_DNA"/>
</dbReference>
<organism evidence="10 11">
    <name type="scientific">Nocardioides panacihumi</name>
    <dbReference type="NCBI Taxonomy" id="400774"/>
    <lineage>
        <taxon>Bacteria</taxon>
        <taxon>Bacillati</taxon>
        <taxon>Actinomycetota</taxon>
        <taxon>Actinomycetes</taxon>
        <taxon>Propionibacteriales</taxon>
        <taxon>Nocardioidaceae</taxon>
        <taxon>Nocardioides</taxon>
    </lineage>
</organism>
<keyword evidence="6" id="KW-0029">Amino-acid transport</keyword>
<dbReference type="PIRSF" id="PIRSF006060">
    <property type="entry name" value="AA_transporter"/>
    <property type="match status" value="1"/>
</dbReference>
<evidence type="ECO:0000256" key="1">
    <source>
        <dbReference type="ARBA" id="ARBA00004651"/>
    </source>
</evidence>
<dbReference type="Proteomes" id="UP001500571">
    <property type="component" value="Unassembled WGS sequence"/>
</dbReference>
<reference evidence="10 11" key="1">
    <citation type="journal article" date="2019" name="Int. J. Syst. Evol. Microbiol.">
        <title>The Global Catalogue of Microorganisms (GCM) 10K type strain sequencing project: providing services to taxonomists for standard genome sequencing and annotation.</title>
        <authorList>
            <consortium name="The Broad Institute Genomics Platform"/>
            <consortium name="The Broad Institute Genome Sequencing Center for Infectious Disease"/>
            <person name="Wu L."/>
            <person name="Ma J."/>
        </authorList>
    </citation>
    <scope>NUCLEOTIDE SEQUENCE [LARGE SCALE GENOMIC DNA]</scope>
    <source>
        <strain evidence="10 11">JCM 15309</strain>
    </source>
</reference>
<feature type="transmembrane region" description="Helical" evidence="9">
    <location>
        <begin position="227"/>
        <end position="253"/>
    </location>
</feature>
<feature type="transmembrane region" description="Helical" evidence="9">
    <location>
        <begin position="114"/>
        <end position="136"/>
    </location>
</feature>
<dbReference type="Pfam" id="PF13520">
    <property type="entry name" value="AA_permease_2"/>
    <property type="match status" value="1"/>
</dbReference>
<feature type="transmembrane region" description="Helical" evidence="9">
    <location>
        <begin position="493"/>
        <end position="511"/>
    </location>
</feature>
<evidence type="ECO:0000256" key="6">
    <source>
        <dbReference type="ARBA" id="ARBA00022970"/>
    </source>
</evidence>
<evidence type="ECO:0000256" key="4">
    <source>
        <dbReference type="ARBA" id="ARBA00022475"/>
    </source>
</evidence>
<feature type="transmembrane region" description="Helical" evidence="9">
    <location>
        <begin position="402"/>
        <end position="422"/>
    </location>
</feature>
<feature type="transmembrane region" description="Helical" evidence="9">
    <location>
        <begin position="194"/>
        <end position="215"/>
    </location>
</feature>
<comment type="similarity">
    <text evidence="2">Belongs to the amino acid-polyamine-organocation (APC) superfamily. Basic amino acid/polyamine antiporter (APA) (TC 2.A.3.2) family.</text>
</comment>
<keyword evidence="11" id="KW-1185">Reference proteome</keyword>
<dbReference type="InterPro" id="IPR004754">
    <property type="entry name" value="Amino_acid_antiprt"/>
</dbReference>
<evidence type="ECO:0000256" key="3">
    <source>
        <dbReference type="ARBA" id="ARBA00022448"/>
    </source>
</evidence>
<evidence type="ECO:0000256" key="2">
    <source>
        <dbReference type="ARBA" id="ARBA00008220"/>
    </source>
</evidence>
<dbReference type="InterPro" id="IPR050367">
    <property type="entry name" value="APC_superfamily"/>
</dbReference>
<evidence type="ECO:0000313" key="10">
    <source>
        <dbReference type="EMBL" id="GAA1956590.1"/>
    </source>
</evidence>
<feature type="transmembrane region" description="Helical" evidence="9">
    <location>
        <begin position="470"/>
        <end position="487"/>
    </location>
</feature>
<dbReference type="InterPro" id="IPR002293">
    <property type="entry name" value="AA/rel_permease1"/>
</dbReference>
<feature type="transmembrane region" description="Helical" evidence="9">
    <location>
        <begin position="83"/>
        <end position="102"/>
    </location>
</feature>
<feature type="transmembrane region" description="Helical" evidence="9">
    <location>
        <begin position="157"/>
        <end position="182"/>
    </location>
</feature>
<evidence type="ECO:0000256" key="5">
    <source>
        <dbReference type="ARBA" id="ARBA00022692"/>
    </source>
</evidence>
<evidence type="ECO:0000256" key="8">
    <source>
        <dbReference type="ARBA" id="ARBA00023136"/>
    </source>
</evidence>
<sequence>MRAAYRAGPGGQYVDTAVGDYSLSAPSIEARAAPAYSDPVEGTKAVSPFPGDPCSGAGGATSVTMSAVESDVSAPDAKMSLPTLTGIVVGGMVGAGVFSLPARFGVATGILGSLIAWAVAGAGMLMLAFVFQNLAIRKPELDSGVFIYAKAGFGDYAGFNSAIGFWASTVAGNTFYWVFIGATLGNFFDGFGDGATVLAVGVSTVAIWLFHYLIARGVRDAAVINRIVTVFKIIPILVFIVVLLFSFDAGIFADNWTATGYGDLGSLNEQVRNTMLITTFVFIGIEGASVYSRYAKRREDVGRATVLGFLSVLSVFALVTLSSYSVMTQPDLAKARQPSMIPVFEYVVGDWGRWFISAAVIVSVLGAYLAWTLMAAEVMYIPARNEDFPEFLGQENEHGTPITALVVTSLAIQSLLVLTLVVDDALNFMLDLSTSLALLPYFLAAAYALKLGLTGESYEGVHRRVRNRETIVAGVATAYTAFLFDAAGLKFVLLMTVILAPAALLYIKARTERGRRLLSPTEIGLFVLILAGGVIGAVGLWTGRITI</sequence>
<comment type="caution">
    <text evidence="10">The sequence shown here is derived from an EMBL/GenBank/DDBJ whole genome shotgun (WGS) entry which is preliminary data.</text>
</comment>
<feature type="transmembrane region" description="Helical" evidence="9">
    <location>
        <begin position="523"/>
        <end position="542"/>
    </location>
</feature>
<feature type="transmembrane region" description="Helical" evidence="9">
    <location>
        <begin position="354"/>
        <end position="381"/>
    </location>
</feature>
<feature type="transmembrane region" description="Helical" evidence="9">
    <location>
        <begin position="304"/>
        <end position="324"/>
    </location>
</feature>
<dbReference type="PANTHER" id="PTHR42770:SF4">
    <property type="entry name" value="ARGININE_ORNITHINE ANTIPORTER-RELATED"/>
    <property type="match status" value="1"/>
</dbReference>
<gene>
    <name evidence="10" type="ORF">GCM10009798_14950</name>
</gene>
<feature type="transmembrane region" description="Helical" evidence="9">
    <location>
        <begin position="273"/>
        <end position="292"/>
    </location>
</feature>
<name>A0ABN2QSL3_9ACTN</name>
<proteinExistence type="inferred from homology"/>
<keyword evidence="5 9" id="KW-0812">Transmembrane</keyword>
<evidence type="ECO:0000313" key="11">
    <source>
        <dbReference type="Proteomes" id="UP001500571"/>
    </source>
</evidence>
<dbReference type="Gene3D" id="1.20.1740.10">
    <property type="entry name" value="Amino acid/polyamine transporter I"/>
    <property type="match status" value="1"/>
</dbReference>
<evidence type="ECO:0000256" key="7">
    <source>
        <dbReference type="ARBA" id="ARBA00022989"/>
    </source>
</evidence>
<dbReference type="NCBIfam" id="TIGR00905">
    <property type="entry name" value="2A0302"/>
    <property type="match status" value="1"/>
</dbReference>
<keyword evidence="8 9" id="KW-0472">Membrane</keyword>
<keyword evidence="7 9" id="KW-1133">Transmembrane helix</keyword>
<accession>A0ABN2QSL3</accession>
<feature type="transmembrane region" description="Helical" evidence="9">
    <location>
        <begin position="428"/>
        <end position="449"/>
    </location>
</feature>